<name>A0A0F4JI55_9ACTN</name>
<evidence type="ECO:0000313" key="2">
    <source>
        <dbReference type="EMBL" id="KJY33438.1"/>
    </source>
</evidence>
<accession>A0A0F4JI55</accession>
<gene>
    <name evidence="2" type="ORF">VR44_13955</name>
</gene>
<dbReference type="RefSeq" id="WP_045947797.1">
    <property type="nucleotide sequence ID" value="NZ_CP020042.1"/>
</dbReference>
<organism evidence="2 3">
    <name type="scientific">Streptomyces katrae</name>
    <dbReference type="NCBI Taxonomy" id="68223"/>
    <lineage>
        <taxon>Bacteria</taxon>
        <taxon>Bacillati</taxon>
        <taxon>Actinomycetota</taxon>
        <taxon>Actinomycetes</taxon>
        <taxon>Kitasatosporales</taxon>
        <taxon>Streptomycetaceae</taxon>
        <taxon>Streptomyces</taxon>
    </lineage>
</organism>
<feature type="transmembrane region" description="Helical" evidence="1">
    <location>
        <begin position="33"/>
        <end position="59"/>
    </location>
</feature>
<sequence length="64" mass="6516">MVLSISGVVLLGIICFLFFKKDGMKLTHAVVSALFGFFLAGSAIAPSITASTASLASLLGGIKL</sequence>
<keyword evidence="1" id="KW-0472">Membrane</keyword>
<protein>
    <submittedName>
        <fullName evidence="2">Membrane protein</fullName>
    </submittedName>
</protein>
<keyword evidence="1" id="KW-0812">Transmembrane</keyword>
<reference evidence="2 3" key="1">
    <citation type="submission" date="2015-02" db="EMBL/GenBank/DDBJ databases">
        <authorList>
            <person name="Ju K.-S."/>
            <person name="Doroghazi J.R."/>
            <person name="Metcalf W."/>
        </authorList>
    </citation>
    <scope>NUCLEOTIDE SEQUENCE [LARGE SCALE GENOMIC DNA]</scope>
    <source>
        <strain evidence="2 3">NRRL ISP-5550</strain>
    </source>
</reference>
<keyword evidence="3" id="KW-1185">Reference proteome</keyword>
<dbReference type="Proteomes" id="UP000033551">
    <property type="component" value="Unassembled WGS sequence"/>
</dbReference>
<dbReference type="EMBL" id="JZWV01000358">
    <property type="protein sequence ID" value="KJY33438.1"/>
    <property type="molecule type" value="Genomic_DNA"/>
</dbReference>
<dbReference type="AlphaFoldDB" id="A0A0F4JI55"/>
<dbReference type="eggNOG" id="ENOG50345X6">
    <property type="taxonomic scope" value="Bacteria"/>
</dbReference>
<dbReference type="OrthoDB" id="3873606at2"/>
<evidence type="ECO:0000313" key="3">
    <source>
        <dbReference type="Proteomes" id="UP000033551"/>
    </source>
</evidence>
<keyword evidence="1" id="KW-1133">Transmembrane helix</keyword>
<dbReference type="STRING" id="68223.GCA_002028425_01299"/>
<comment type="caution">
    <text evidence="2">The sequence shown here is derived from an EMBL/GenBank/DDBJ whole genome shotgun (WGS) entry which is preliminary data.</text>
</comment>
<dbReference type="PATRIC" id="fig|68223.7.peg.7090"/>
<evidence type="ECO:0000256" key="1">
    <source>
        <dbReference type="SAM" id="Phobius"/>
    </source>
</evidence>
<proteinExistence type="predicted"/>